<dbReference type="PRINTS" id="PR00714">
    <property type="entry name" value="MAN6PISMRASE"/>
</dbReference>
<dbReference type="InterPro" id="IPR046457">
    <property type="entry name" value="PMI_typeI_cat"/>
</dbReference>
<reference evidence="11 12" key="1">
    <citation type="submission" date="2019-03" db="EMBL/GenBank/DDBJ databases">
        <title>Genomic Encyclopedia of Archaeal and Bacterial Type Strains, Phase II (KMG-II): from individual species to whole genera.</title>
        <authorList>
            <person name="Goeker M."/>
        </authorList>
    </citation>
    <scope>NUCLEOTIDE SEQUENCE [LARGE SCALE GENOMIC DNA]</scope>
    <source>
        <strain evidence="11 12">DSM 24782</strain>
    </source>
</reference>
<dbReference type="PANTHER" id="PTHR10309">
    <property type="entry name" value="MANNOSE-6-PHOSPHATE ISOMERASE"/>
    <property type="match status" value="1"/>
</dbReference>
<feature type="binding site" evidence="8">
    <location>
        <position position="296"/>
    </location>
    <ligand>
        <name>Zn(2+)</name>
        <dbReference type="ChEBI" id="CHEBI:29105"/>
    </ligand>
</feature>
<evidence type="ECO:0000256" key="5">
    <source>
        <dbReference type="ARBA" id="ARBA00022833"/>
    </source>
</evidence>
<dbReference type="Proteomes" id="UP000295344">
    <property type="component" value="Unassembled WGS sequence"/>
</dbReference>
<evidence type="ECO:0000256" key="7">
    <source>
        <dbReference type="PIRSR" id="PIRSR001480-1"/>
    </source>
</evidence>
<feature type="binding site" evidence="8">
    <location>
        <position position="132"/>
    </location>
    <ligand>
        <name>Zn(2+)</name>
        <dbReference type="ChEBI" id="CHEBI:29105"/>
    </ligand>
</feature>
<keyword evidence="12" id="KW-1185">Reference proteome</keyword>
<dbReference type="Pfam" id="PF20511">
    <property type="entry name" value="PMI_typeI_cat"/>
    <property type="match status" value="1"/>
</dbReference>
<feature type="domain" description="Phosphomannose isomerase type I catalytic" evidence="10">
    <location>
        <begin position="5"/>
        <end position="149"/>
    </location>
</feature>
<evidence type="ECO:0000256" key="3">
    <source>
        <dbReference type="ARBA" id="ARBA00011956"/>
    </source>
</evidence>
<evidence type="ECO:0000313" key="12">
    <source>
        <dbReference type="Proteomes" id="UP000295344"/>
    </source>
</evidence>
<gene>
    <name evidence="11" type="ORF">CLV52_3466</name>
</gene>
<evidence type="ECO:0000256" key="9">
    <source>
        <dbReference type="SAM" id="MobiDB-lite"/>
    </source>
</evidence>
<dbReference type="AlphaFoldDB" id="A0A4R7FIX5"/>
<dbReference type="GO" id="GO:0004476">
    <property type="term" value="F:mannose-6-phosphate isomerase activity"/>
    <property type="evidence" value="ECO:0007669"/>
    <property type="project" value="UniProtKB-EC"/>
</dbReference>
<sequence length="442" mass="45972">MFVGITNTPRDYAWGSRTAIAELLGRSASGGPEAELWLGAHPGWPSTVTSATPALAGQRLDEVIERDPSAFLGAGRTRLPFLMKVLAAEAPLSLQVHPDPEQAKAGFERENADGVPLDSDTRNYKDDSAKPELILALSATFEALAGFRHVSESRMLLAELITASSGEDRAAISRFADRLASGDPALAASTGSSQETIRDGYSEAGDTTPEHRGAGNPLEQTVEWLLRGGDEVERLVAAVVAAAPRLSKSSFAREWATVGELADAYPGDPGVVISLLLNRISLKQGQALALPAGALHAYLSGLGVEVMTASDNVLRGGLTPKHVDVEELLKIVVFEALPTPIVQPTSPEPGITVWRPTADDFVLAQVALGDAAAVHGYTLAGPESTSFALSGPAEVLVVTGGLSITGAKDAISLGRGDAALVTPDEGVLTFSGSGIAYVTTTP</sequence>
<dbReference type="EC" id="5.3.1.8" evidence="3"/>
<evidence type="ECO:0000256" key="8">
    <source>
        <dbReference type="PIRSR" id="PIRSR001480-2"/>
    </source>
</evidence>
<dbReference type="EMBL" id="SOAM01000004">
    <property type="protein sequence ID" value="TDS74942.1"/>
    <property type="molecule type" value="Genomic_DNA"/>
</dbReference>
<dbReference type="GO" id="GO:0008270">
    <property type="term" value="F:zinc ion binding"/>
    <property type="evidence" value="ECO:0007669"/>
    <property type="project" value="InterPro"/>
</dbReference>
<evidence type="ECO:0000313" key="11">
    <source>
        <dbReference type="EMBL" id="TDS74942.1"/>
    </source>
</evidence>
<feature type="binding site" evidence="8">
    <location>
        <position position="97"/>
    </location>
    <ligand>
        <name>Zn(2+)</name>
        <dbReference type="ChEBI" id="CHEBI:29105"/>
    </ligand>
</feature>
<comment type="cofactor">
    <cofactor evidence="8">
        <name>Zn(2+)</name>
        <dbReference type="ChEBI" id="CHEBI:29105"/>
    </cofactor>
    <text evidence="8">Binds 1 zinc ion per subunit.</text>
</comment>
<dbReference type="RefSeq" id="WP_133767600.1">
    <property type="nucleotide sequence ID" value="NZ_BAAARP010000001.1"/>
</dbReference>
<accession>A0A4R7FIX5</accession>
<feature type="active site" evidence="7">
    <location>
        <position position="315"/>
    </location>
</feature>
<keyword evidence="4 8" id="KW-0479">Metal-binding</keyword>
<evidence type="ECO:0000256" key="2">
    <source>
        <dbReference type="ARBA" id="ARBA00010772"/>
    </source>
</evidence>
<dbReference type="Gene3D" id="2.60.120.10">
    <property type="entry name" value="Jelly Rolls"/>
    <property type="match status" value="2"/>
</dbReference>
<evidence type="ECO:0000256" key="1">
    <source>
        <dbReference type="ARBA" id="ARBA00000757"/>
    </source>
</evidence>
<dbReference type="OrthoDB" id="9792649at2"/>
<feature type="binding site" evidence="8">
    <location>
        <position position="95"/>
    </location>
    <ligand>
        <name>Zn(2+)</name>
        <dbReference type="ChEBI" id="CHEBI:29105"/>
    </ligand>
</feature>
<comment type="similarity">
    <text evidence="2">Belongs to the mannose-6-phosphate isomerase type 1 family.</text>
</comment>
<dbReference type="GO" id="GO:0009298">
    <property type="term" value="P:GDP-mannose biosynthetic process"/>
    <property type="evidence" value="ECO:0007669"/>
    <property type="project" value="InterPro"/>
</dbReference>
<organism evidence="11 12">
    <name type="scientific">Amnibacterium kyonggiense</name>
    <dbReference type="NCBI Taxonomy" id="595671"/>
    <lineage>
        <taxon>Bacteria</taxon>
        <taxon>Bacillati</taxon>
        <taxon>Actinomycetota</taxon>
        <taxon>Actinomycetes</taxon>
        <taxon>Micrococcales</taxon>
        <taxon>Microbacteriaceae</taxon>
        <taxon>Amnibacterium</taxon>
    </lineage>
</organism>
<evidence type="ECO:0000256" key="4">
    <source>
        <dbReference type="ARBA" id="ARBA00022723"/>
    </source>
</evidence>
<protein>
    <recommendedName>
        <fullName evidence="3">mannose-6-phosphate isomerase</fullName>
        <ecNumber evidence="3">5.3.1.8</ecNumber>
    </recommendedName>
</protein>
<name>A0A4R7FIX5_9MICO</name>
<keyword evidence="5 8" id="KW-0862">Zinc</keyword>
<proteinExistence type="inferred from homology"/>
<feature type="region of interest" description="Disordered" evidence="9">
    <location>
        <begin position="184"/>
        <end position="218"/>
    </location>
</feature>
<keyword evidence="6 11" id="KW-0413">Isomerase</keyword>
<evidence type="ECO:0000256" key="6">
    <source>
        <dbReference type="ARBA" id="ARBA00023235"/>
    </source>
</evidence>
<dbReference type="InterPro" id="IPR016305">
    <property type="entry name" value="Mannose-6-P_Isomerase"/>
</dbReference>
<dbReference type="InterPro" id="IPR011051">
    <property type="entry name" value="RmlC_Cupin_sf"/>
</dbReference>
<dbReference type="CDD" id="cd07011">
    <property type="entry name" value="cupin_PMI_type_I_N"/>
    <property type="match status" value="1"/>
</dbReference>
<dbReference type="NCBIfam" id="TIGR00218">
    <property type="entry name" value="manA"/>
    <property type="match status" value="1"/>
</dbReference>
<dbReference type="PIRSF" id="PIRSF001480">
    <property type="entry name" value="Mannose-6-phosphate_isomerase"/>
    <property type="match status" value="1"/>
</dbReference>
<dbReference type="SUPFAM" id="SSF51182">
    <property type="entry name" value="RmlC-like cupins"/>
    <property type="match status" value="1"/>
</dbReference>
<dbReference type="Gene3D" id="1.10.441.10">
    <property type="entry name" value="Phosphomannose Isomerase, domain 2"/>
    <property type="match status" value="1"/>
</dbReference>
<evidence type="ECO:0000259" key="10">
    <source>
        <dbReference type="Pfam" id="PF20511"/>
    </source>
</evidence>
<dbReference type="GO" id="GO:0005829">
    <property type="term" value="C:cytosol"/>
    <property type="evidence" value="ECO:0007669"/>
    <property type="project" value="TreeGrafter"/>
</dbReference>
<dbReference type="InterPro" id="IPR014710">
    <property type="entry name" value="RmlC-like_jellyroll"/>
</dbReference>
<comment type="caution">
    <text evidence="11">The sequence shown here is derived from an EMBL/GenBank/DDBJ whole genome shotgun (WGS) entry which is preliminary data.</text>
</comment>
<comment type="catalytic activity">
    <reaction evidence="1">
        <text>D-mannose 6-phosphate = D-fructose 6-phosphate</text>
        <dbReference type="Rhea" id="RHEA:12356"/>
        <dbReference type="ChEBI" id="CHEBI:58735"/>
        <dbReference type="ChEBI" id="CHEBI:61527"/>
        <dbReference type="EC" id="5.3.1.8"/>
    </reaction>
</comment>
<dbReference type="InterPro" id="IPR001250">
    <property type="entry name" value="Man6P_Isoase-1"/>
</dbReference>
<dbReference type="GO" id="GO:0005975">
    <property type="term" value="P:carbohydrate metabolic process"/>
    <property type="evidence" value="ECO:0007669"/>
    <property type="project" value="InterPro"/>
</dbReference>
<dbReference type="PANTHER" id="PTHR10309:SF0">
    <property type="entry name" value="MANNOSE-6-PHOSPHATE ISOMERASE"/>
    <property type="match status" value="1"/>
</dbReference>